<accession>A0A1A9UMA4</accession>
<name>A0A1A9UMA4_GLOAU</name>
<organism evidence="1 2">
    <name type="scientific">Glossina austeni</name>
    <name type="common">Savannah tsetse fly</name>
    <dbReference type="NCBI Taxonomy" id="7395"/>
    <lineage>
        <taxon>Eukaryota</taxon>
        <taxon>Metazoa</taxon>
        <taxon>Ecdysozoa</taxon>
        <taxon>Arthropoda</taxon>
        <taxon>Hexapoda</taxon>
        <taxon>Insecta</taxon>
        <taxon>Pterygota</taxon>
        <taxon>Neoptera</taxon>
        <taxon>Endopterygota</taxon>
        <taxon>Diptera</taxon>
        <taxon>Brachycera</taxon>
        <taxon>Muscomorpha</taxon>
        <taxon>Hippoboscoidea</taxon>
        <taxon>Glossinidae</taxon>
        <taxon>Glossina</taxon>
    </lineage>
</organism>
<dbReference type="EnsemblMetazoa" id="GAUT009167-RA">
    <property type="protein sequence ID" value="GAUT009167-PA"/>
    <property type="gene ID" value="GAUT009167"/>
</dbReference>
<dbReference type="VEuPathDB" id="VectorBase:GAUT009167"/>
<keyword evidence="2" id="KW-1185">Reference proteome</keyword>
<sequence>MPVAVRHPTVEEQLSCSGSILTLGNYTFFPSLQKYGFRNERSAVLSKTMYVNFHMCEIVIRVASLVERILGHQFKLQLISESDVCKYGKQECSAHEDLYIIYAVMGLKNGTNTTKIILRLFDDIHIVAKIVVFRKVNVVLEFVRYLPTYLPMRNSTANGNCPTKAHVCAAVQFCSNALLSRRLLR</sequence>
<evidence type="ECO:0000313" key="2">
    <source>
        <dbReference type="Proteomes" id="UP000078200"/>
    </source>
</evidence>
<proteinExistence type="predicted"/>
<dbReference type="AlphaFoldDB" id="A0A1A9UMA4"/>
<dbReference type="Proteomes" id="UP000078200">
    <property type="component" value="Unassembled WGS sequence"/>
</dbReference>
<protein>
    <submittedName>
        <fullName evidence="1">Uncharacterized protein</fullName>
    </submittedName>
</protein>
<evidence type="ECO:0000313" key="1">
    <source>
        <dbReference type="EnsemblMetazoa" id="GAUT009167-PA"/>
    </source>
</evidence>
<reference evidence="1" key="1">
    <citation type="submission" date="2020-05" db="UniProtKB">
        <authorList>
            <consortium name="EnsemblMetazoa"/>
        </authorList>
    </citation>
    <scope>IDENTIFICATION</scope>
    <source>
        <strain evidence="1">TTRI</strain>
    </source>
</reference>